<keyword evidence="3" id="KW-1185">Reference proteome</keyword>
<dbReference type="Proteomes" id="UP001150538">
    <property type="component" value="Unassembled WGS sequence"/>
</dbReference>
<protein>
    <submittedName>
        <fullName evidence="2">Uncharacterized protein</fullName>
    </submittedName>
</protein>
<reference evidence="2" key="1">
    <citation type="submission" date="2022-07" db="EMBL/GenBank/DDBJ databases">
        <title>Phylogenomic reconstructions and comparative analyses of Kickxellomycotina fungi.</title>
        <authorList>
            <person name="Reynolds N.K."/>
            <person name="Stajich J.E."/>
            <person name="Barry K."/>
            <person name="Grigoriev I.V."/>
            <person name="Crous P."/>
            <person name="Smith M.E."/>
        </authorList>
    </citation>
    <scope>NUCLEOTIDE SEQUENCE</scope>
    <source>
        <strain evidence="2">NBRC 100468</strain>
    </source>
</reference>
<proteinExistence type="predicted"/>
<sequence>MSDIVFFQNDLGEVLSGKRVIAEINDYFGDMPASGHVCVNENWFTKSFVKSKLIDLIIAKQSISVSLGYYEGRFKYQTRVQYFYIASKTPSSSSSSSSSSLSGEKPTGA</sequence>
<comment type="caution">
    <text evidence="2">The sequence shown here is derived from an EMBL/GenBank/DDBJ whole genome shotgun (WGS) entry which is preliminary data.</text>
</comment>
<feature type="region of interest" description="Disordered" evidence="1">
    <location>
        <begin position="88"/>
        <end position="109"/>
    </location>
</feature>
<dbReference type="EMBL" id="JANBPU010000278">
    <property type="protein sequence ID" value="KAJ1913223.1"/>
    <property type="molecule type" value="Genomic_DNA"/>
</dbReference>
<feature type="compositionally biased region" description="Low complexity" evidence="1">
    <location>
        <begin position="91"/>
        <end position="102"/>
    </location>
</feature>
<evidence type="ECO:0000313" key="3">
    <source>
        <dbReference type="Proteomes" id="UP001150538"/>
    </source>
</evidence>
<name>A0A9W7ZV65_9FUNG</name>
<accession>A0A9W7ZV65</accession>
<gene>
    <name evidence="2" type="ORF">H4219_005300</name>
</gene>
<organism evidence="2 3">
    <name type="scientific">Mycoemilia scoparia</name>
    <dbReference type="NCBI Taxonomy" id="417184"/>
    <lineage>
        <taxon>Eukaryota</taxon>
        <taxon>Fungi</taxon>
        <taxon>Fungi incertae sedis</taxon>
        <taxon>Zoopagomycota</taxon>
        <taxon>Kickxellomycotina</taxon>
        <taxon>Kickxellomycetes</taxon>
        <taxon>Kickxellales</taxon>
        <taxon>Kickxellaceae</taxon>
        <taxon>Mycoemilia</taxon>
    </lineage>
</organism>
<evidence type="ECO:0000256" key="1">
    <source>
        <dbReference type="SAM" id="MobiDB-lite"/>
    </source>
</evidence>
<dbReference type="AlphaFoldDB" id="A0A9W7ZV65"/>
<evidence type="ECO:0000313" key="2">
    <source>
        <dbReference type="EMBL" id="KAJ1913223.1"/>
    </source>
</evidence>